<organism evidence="7 8">
    <name type="scientific">Bagarius yarrelli</name>
    <name type="common">Goonch</name>
    <name type="synonym">Bagrus yarrelli</name>
    <dbReference type="NCBI Taxonomy" id="175774"/>
    <lineage>
        <taxon>Eukaryota</taxon>
        <taxon>Metazoa</taxon>
        <taxon>Chordata</taxon>
        <taxon>Craniata</taxon>
        <taxon>Vertebrata</taxon>
        <taxon>Euteleostomi</taxon>
        <taxon>Actinopterygii</taxon>
        <taxon>Neopterygii</taxon>
        <taxon>Teleostei</taxon>
        <taxon>Ostariophysi</taxon>
        <taxon>Siluriformes</taxon>
        <taxon>Sisoridae</taxon>
        <taxon>Sisorinae</taxon>
        <taxon>Bagarius</taxon>
    </lineage>
</organism>
<evidence type="ECO:0000256" key="3">
    <source>
        <dbReference type="ARBA" id="ARBA00022989"/>
    </source>
</evidence>
<evidence type="ECO:0000256" key="1">
    <source>
        <dbReference type="ARBA" id="ARBA00004141"/>
    </source>
</evidence>
<dbReference type="Gene3D" id="1.10.1450.10">
    <property type="entry name" value="Tetraspanin"/>
    <property type="match status" value="1"/>
</dbReference>
<dbReference type="SUPFAM" id="SSF48652">
    <property type="entry name" value="Tetraspanin"/>
    <property type="match status" value="1"/>
</dbReference>
<keyword evidence="2 6" id="KW-0812">Transmembrane</keyword>
<feature type="transmembrane region" description="Helical" evidence="6">
    <location>
        <begin position="51"/>
        <end position="73"/>
    </location>
</feature>
<feature type="compositionally biased region" description="Polar residues" evidence="5">
    <location>
        <begin position="343"/>
        <end position="352"/>
    </location>
</feature>
<feature type="transmembrane region" description="Helical" evidence="6">
    <location>
        <begin position="20"/>
        <end position="44"/>
    </location>
</feature>
<dbReference type="EMBL" id="VCAZ01000001">
    <property type="protein sequence ID" value="TSK13331.1"/>
    <property type="molecule type" value="Genomic_DNA"/>
</dbReference>
<name>A0A556THK6_BAGYA</name>
<evidence type="ECO:0000256" key="4">
    <source>
        <dbReference type="ARBA" id="ARBA00023136"/>
    </source>
</evidence>
<accession>A0A556THK6</accession>
<feature type="region of interest" description="Disordered" evidence="5">
    <location>
        <begin position="341"/>
        <end position="360"/>
    </location>
</feature>
<evidence type="ECO:0000256" key="5">
    <source>
        <dbReference type="SAM" id="MobiDB-lite"/>
    </source>
</evidence>
<sequence length="360" mass="41442">MHNDSLHVVSAVLDADVKVVAGGLFVVSLVVVGVSVLGCIGVHLENRCIIALYMGLLIAIIFGELFITFLLLLKRSQIKMFLTESVDAIISMYGVNETQSTWTLLDRVQRSAKCCGRQNSSDWRTNQLIQRQNISDVYPCSCFNESCPVFPSDEMYQFGNGTQIYTTGCEEKLNDWFEKNLLVIVGIDLALLIIQILQFILGLHIFRIIVPRIKNKQPENLLGEIEENPALSSDPQQNDLEYHQAYTHTQTHEQPMHSAYNLEPPEQSYYQDTEHQHEYNSPGQRYDSNGRHIYQQHRGPERSHHVCNQKPEDRYARPLAGAGYDQLQKQQYQDDHDLQHRQSYNGNYNQGYTHDDYIRY</sequence>
<evidence type="ECO:0000313" key="7">
    <source>
        <dbReference type="EMBL" id="TSK13331.1"/>
    </source>
</evidence>
<comment type="caution">
    <text evidence="7">The sequence shown here is derived from an EMBL/GenBank/DDBJ whole genome shotgun (WGS) entry which is preliminary data.</text>
</comment>
<dbReference type="OrthoDB" id="6361633at2759"/>
<keyword evidence="8" id="KW-1185">Reference proteome</keyword>
<dbReference type="PANTHER" id="PTHR19282:SF527">
    <property type="entry name" value="TETRASPANIN"/>
    <property type="match status" value="1"/>
</dbReference>
<dbReference type="InterPro" id="IPR018499">
    <property type="entry name" value="Tetraspanin/Peripherin"/>
</dbReference>
<evidence type="ECO:0000313" key="8">
    <source>
        <dbReference type="Proteomes" id="UP000319801"/>
    </source>
</evidence>
<keyword evidence="4 6" id="KW-0472">Membrane</keyword>
<dbReference type="Proteomes" id="UP000319801">
    <property type="component" value="Unassembled WGS sequence"/>
</dbReference>
<proteinExistence type="predicted"/>
<comment type="subcellular location">
    <subcellularLocation>
        <location evidence="1">Membrane</location>
        <topology evidence="1">Multi-pass membrane protein</topology>
    </subcellularLocation>
</comment>
<dbReference type="InterPro" id="IPR008952">
    <property type="entry name" value="Tetraspanin_EC2_sf"/>
</dbReference>
<dbReference type="GO" id="GO:0005886">
    <property type="term" value="C:plasma membrane"/>
    <property type="evidence" value="ECO:0007669"/>
    <property type="project" value="TreeGrafter"/>
</dbReference>
<reference evidence="7 8" key="1">
    <citation type="journal article" date="2019" name="Genome Biol. Evol.">
        <title>Whole-Genome Sequencing of the Giant Devil Catfish, Bagarius yarrelli.</title>
        <authorList>
            <person name="Jiang W."/>
            <person name="Lv Y."/>
            <person name="Cheng L."/>
            <person name="Yang K."/>
            <person name="Chao B."/>
            <person name="Wang X."/>
            <person name="Li Y."/>
            <person name="Pan X."/>
            <person name="You X."/>
            <person name="Zhang Y."/>
            <person name="Yang J."/>
            <person name="Li J."/>
            <person name="Zhang X."/>
            <person name="Liu S."/>
            <person name="Sun C."/>
            <person name="Yang J."/>
            <person name="Shi Q."/>
        </authorList>
    </citation>
    <scope>NUCLEOTIDE SEQUENCE [LARGE SCALE GENOMIC DNA]</scope>
    <source>
        <strain evidence="7">JWS20170419001</strain>
        <tissue evidence="7">Muscle</tissue>
    </source>
</reference>
<protein>
    <submittedName>
        <fullName evidence="7">Leukocyte antigen CD37</fullName>
    </submittedName>
</protein>
<dbReference type="PANTHER" id="PTHR19282">
    <property type="entry name" value="TETRASPANIN"/>
    <property type="match status" value="1"/>
</dbReference>
<evidence type="ECO:0000256" key="6">
    <source>
        <dbReference type="SAM" id="Phobius"/>
    </source>
</evidence>
<dbReference type="Pfam" id="PF00335">
    <property type="entry name" value="Tetraspanin"/>
    <property type="match status" value="1"/>
</dbReference>
<gene>
    <name evidence="7" type="ORF">Baya_0205</name>
</gene>
<feature type="region of interest" description="Disordered" evidence="5">
    <location>
        <begin position="272"/>
        <end position="291"/>
    </location>
</feature>
<evidence type="ECO:0000256" key="2">
    <source>
        <dbReference type="ARBA" id="ARBA00022692"/>
    </source>
</evidence>
<feature type="transmembrane region" description="Helical" evidence="6">
    <location>
        <begin position="181"/>
        <end position="206"/>
    </location>
</feature>
<dbReference type="AlphaFoldDB" id="A0A556THK6"/>
<dbReference type="PRINTS" id="PR00259">
    <property type="entry name" value="TMFOUR"/>
</dbReference>
<keyword evidence="3 6" id="KW-1133">Transmembrane helix</keyword>